<dbReference type="FunFam" id="3.40.309.10:FF:000004">
    <property type="entry name" value="Succinate-semialdehyde dehydrogenase I"/>
    <property type="match status" value="1"/>
</dbReference>
<organism evidence="7 8">
    <name type="scientific">Staphylococcus chromogenes</name>
    <name type="common">Staphylococcus hyicus subsp. chromogenes</name>
    <dbReference type="NCBI Taxonomy" id="46126"/>
    <lineage>
        <taxon>Bacteria</taxon>
        <taxon>Bacillati</taxon>
        <taxon>Bacillota</taxon>
        <taxon>Bacilli</taxon>
        <taxon>Bacillales</taxon>
        <taxon>Staphylococcaceae</taxon>
        <taxon>Staphylococcus</taxon>
    </lineage>
</organism>
<dbReference type="Gene3D" id="3.40.309.10">
    <property type="entry name" value="Aldehyde Dehydrogenase, Chain A, domain 2"/>
    <property type="match status" value="1"/>
</dbReference>
<dbReference type="Gene3D" id="3.40.605.10">
    <property type="entry name" value="Aldehyde Dehydrogenase, Chain A, domain 1"/>
    <property type="match status" value="1"/>
</dbReference>
<dbReference type="PROSITE" id="PS00070">
    <property type="entry name" value="ALDEHYDE_DEHYDR_CYS"/>
    <property type="match status" value="1"/>
</dbReference>
<dbReference type="GO" id="GO:0009450">
    <property type="term" value="P:gamma-aminobutyric acid catabolic process"/>
    <property type="evidence" value="ECO:0007669"/>
    <property type="project" value="TreeGrafter"/>
</dbReference>
<protein>
    <submittedName>
        <fullName evidence="7">NAD-dependent succinate-semialdehyde dehydrogenase</fullName>
    </submittedName>
</protein>
<evidence type="ECO:0000256" key="4">
    <source>
        <dbReference type="PROSITE-ProRule" id="PRU10007"/>
    </source>
</evidence>
<comment type="similarity">
    <text evidence="1 5">Belongs to the aldehyde dehydrogenase family.</text>
</comment>
<dbReference type="InterPro" id="IPR050740">
    <property type="entry name" value="Aldehyde_DH_Superfamily"/>
</dbReference>
<gene>
    <name evidence="7" type="ORF">BU653_06285</name>
</gene>
<feature type="active site" evidence="4">
    <location>
        <position position="231"/>
    </location>
</feature>
<dbReference type="RefSeq" id="WP_103159681.1">
    <property type="nucleotide sequence ID" value="NZ_BMDK01000002.1"/>
</dbReference>
<dbReference type="InterPro" id="IPR016161">
    <property type="entry name" value="Ald_DH/histidinol_DH"/>
</dbReference>
<dbReference type="InterPro" id="IPR016160">
    <property type="entry name" value="Ald_DH_CS_CYS"/>
</dbReference>
<keyword evidence="3" id="KW-0520">NAD</keyword>
<dbReference type="PANTHER" id="PTHR43353:SF5">
    <property type="entry name" value="SUCCINATE-SEMIALDEHYDE DEHYDROGENASE, MITOCHONDRIAL"/>
    <property type="match status" value="1"/>
</dbReference>
<evidence type="ECO:0000259" key="6">
    <source>
        <dbReference type="Pfam" id="PF00171"/>
    </source>
</evidence>
<name>A0AAE5SYZ8_STACR</name>
<dbReference type="Pfam" id="PF00171">
    <property type="entry name" value="Aldedh"/>
    <property type="match status" value="1"/>
</dbReference>
<evidence type="ECO:0000313" key="8">
    <source>
        <dbReference type="Proteomes" id="UP000242704"/>
    </source>
</evidence>
<dbReference type="SUPFAM" id="SSF53720">
    <property type="entry name" value="ALDH-like"/>
    <property type="match status" value="1"/>
</dbReference>
<dbReference type="EMBL" id="PZBZ01000028">
    <property type="protein sequence ID" value="PTG14308.1"/>
    <property type="molecule type" value="Genomic_DNA"/>
</dbReference>
<evidence type="ECO:0000256" key="1">
    <source>
        <dbReference type="ARBA" id="ARBA00009986"/>
    </source>
</evidence>
<proteinExistence type="inferred from homology"/>
<dbReference type="GO" id="GO:0004777">
    <property type="term" value="F:succinate-semialdehyde dehydrogenase (NAD+) activity"/>
    <property type="evidence" value="ECO:0007669"/>
    <property type="project" value="TreeGrafter"/>
</dbReference>
<dbReference type="InterPro" id="IPR016163">
    <property type="entry name" value="Ald_DH_C"/>
</dbReference>
<dbReference type="FunFam" id="3.40.605.10:FF:000005">
    <property type="entry name" value="Succinate-semialdehyde dehydrogenase I"/>
    <property type="match status" value="1"/>
</dbReference>
<dbReference type="PROSITE" id="PS00687">
    <property type="entry name" value="ALDEHYDE_DEHYDR_GLU"/>
    <property type="match status" value="1"/>
</dbReference>
<dbReference type="PANTHER" id="PTHR43353">
    <property type="entry name" value="SUCCINATE-SEMIALDEHYDE DEHYDROGENASE, MITOCHONDRIAL"/>
    <property type="match status" value="1"/>
</dbReference>
<reference evidence="7 8" key="1">
    <citation type="journal article" date="2016" name="Front. Microbiol.">
        <title>Comprehensive Phylogenetic Analysis of Bovine Non-aureus Staphylococci Species Based on Whole-Genome Sequencing.</title>
        <authorList>
            <person name="Naushad S."/>
            <person name="Barkema H.W."/>
            <person name="Luby C."/>
            <person name="Condas L.A."/>
            <person name="Nobrega D.B."/>
            <person name="Carson D.A."/>
            <person name="De Buck J."/>
        </authorList>
    </citation>
    <scope>NUCLEOTIDE SEQUENCE [LARGE SCALE GENOMIC DNA]</scope>
    <source>
        <strain evidence="7 8">SNUC 505</strain>
    </source>
</reference>
<comment type="caution">
    <text evidence="7">The sequence shown here is derived from an EMBL/GenBank/DDBJ whole genome shotgun (WGS) entry which is preliminary data.</text>
</comment>
<dbReference type="InterPro" id="IPR016162">
    <property type="entry name" value="Ald_DH_N"/>
</dbReference>
<dbReference type="CDD" id="cd07103">
    <property type="entry name" value="ALDH_F5_SSADH_GabD"/>
    <property type="match status" value="1"/>
</dbReference>
<dbReference type="AlphaFoldDB" id="A0AAE5SYZ8"/>
<dbReference type="InterPro" id="IPR015590">
    <property type="entry name" value="Aldehyde_DH_dom"/>
</dbReference>
<feature type="domain" description="Aldehyde dehydrogenase" evidence="6">
    <location>
        <begin position="3"/>
        <end position="453"/>
    </location>
</feature>
<evidence type="ECO:0000313" key="7">
    <source>
        <dbReference type="EMBL" id="PTG14308.1"/>
    </source>
</evidence>
<keyword evidence="2 5" id="KW-0560">Oxidoreductase</keyword>
<dbReference type="Proteomes" id="UP000242704">
    <property type="component" value="Unassembled WGS sequence"/>
</dbReference>
<accession>A0AAE5SYZ8</accession>
<dbReference type="InterPro" id="IPR029510">
    <property type="entry name" value="Ald_DH_CS_GLU"/>
</dbReference>
<evidence type="ECO:0000256" key="5">
    <source>
        <dbReference type="RuleBase" id="RU003345"/>
    </source>
</evidence>
<evidence type="ECO:0000256" key="3">
    <source>
        <dbReference type="ARBA" id="ARBA00023027"/>
    </source>
</evidence>
<evidence type="ECO:0000256" key="2">
    <source>
        <dbReference type="ARBA" id="ARBA00023002"/>
    </source>
</evidence>
<sequence>MTELKVLNPSTEEVVETLDYTSEADINAQIDRAEQAFQSWRKVDAHERSRLLWAWSALIKQHKDELARLITLEGGKPFKEAQGEVDYAVSYVDWYAEEAKRTYGRTIPANTPDKKIIIDKFPIGVVGAITPWNFPAAMITRKMAPALAAGCTIVCKPAVQTPLTTKRLVELAHEAGIPKDVISYIIASGKDAGRLFNEHPQIKKVTFTGSTPVGKKLIEQAAATVKNVTMELGGLAPIIVHEDADIELAVEQTVASKFRNAGQTCICANRIYVHEAIAEKYEQLLIEKVHALKVGDGFDEGVTVGPLINQDGVDKVLDHIKDAVAHGGQLSRTLDEVQLGGNFLKPVVITQANQEMKCMHEETFGPIAPVMRYSDLEEAIKMANDTEFGLAAYFFTNDYRTGLHLFNSIDYGVIGWNDGAPSAAHAPFGGMKESGYGREGAIEGIEPYLETKYLSVNLK</sequence>